<keyword evidence="1" id="KW-0472">Membrane</keyword>
<name>A0ABP0NYH4_9DINO</name>
<proteinExistence type="predicted"/>
<evidence type="ECO:0000313" key="2">
    <source>
        <dbReference type="EMBL" id="CAK9068846.1"/>
    </source>
</evidence>
<evidence type="ECO:0000256" key="1">
    <source>
        <dbReference type="SAM" id="Phobius"/>
    </source>
</evidence>
<reference evidence="2 3" key="1">
    <citation type="submission" date="2024-02" db="EMBL/GenBank/DDBJ databases">
        <authorList>
            <person name="Chen Y."/>
            <person name="Shah S."/>
            <person name="Dougan E. K."/>
            <person name="Thang M."/>
            <person name="Chan C."/>
        </authorList>
    </citation>
    <scope>NUCLEOTIDE SEQUENCE [LARGE SCALE GENOMIC DNA]</scope>
</reference>
<comment type="caution">
    <text evidence="2">The sequence shown here is derived from an EMBL/GenBank/DDBJ whole genome shotgun (WGS) entry which is preliminary data.</text>
</comment>
<gene>
    <name evidence="2" type="ORF">SCF082_LOCUS34590</name>
</gene>
<keyword evidence="1" id="KW-0812">Transmembrane</keyword>
<dbReference type="Proteomes" id="UP001642464">
    <property type="component" value="Unassembled WGS sequence"/>
</dbReference>
<keyword evidence="3" id="KW-1185">Reference proteome</keyword>
<organism evidence="2 3">
    <name type="scientific">Durusdinium trenchii</name>
    <dbReference type="NCBI Taxonomy" id="1381693"/>
    <lineage>
        <taxon>Eukaryota</taxon>
        <taxon>Sar</taxon>
        <taxon>Alveolata</taxon>
        <taxon>Dinophyceae</taxon>
        <taxon>Suessiales</taxon>
        <taxon>Symbiodiniaceae</taxon>
        <taxon>Durusdinium</taxon>
    </lineage>
</organism>
<feature type="transmembrane region" description="Helical" evidence="1">
    <location>
        <begin position="211"/>
        <end position="232"/>
    </location>
</feature>
<accession>A0ABP0NYH4</accession>
<feature type="transmembrane region" description="Helical" evidence="1">
    <location>
        <begin position="244"/>
        <end position="262"/>
    </location>
</feature>
<keyword evidence="1" id="KW-1133">Transmembrane helix</keyword>
<evidence type="ECO:0000313" key="3">
    <source>
        <dbReference type="Proteomes" id="UP001642464"/>
    </source>
</evidence>
<sequence>MGYCRFSRQGVFILERCFQREQSRVVLMPMVHVANKEFFTSTLRSERFHHFDAYTMRVMLDDVDFPHWRFTPSLREASPMAAALEMCWVVWFRPPLATNNALCRRLGWPELVLQPEPLCRNESTGRPHRRPRFVCTDSTSLVETLLFMATLHRRDARAERMVNALLAEWPTTKSFAVPWGLAHMHYIENQLLAEGFVEREDGYKEHLACGWGPAITVHLIILTWWWFLHTFFETLLRWFGTGRIYIRMPFYCLFGATLHLGAEVHQQNGMPTSPEATHVNTRTACRATDVQSK</sequence>
<protein>
    <submittedName>
        <fullName evidence="2">Uncharacterized protein</fullName>
    </submittedName>
</protein>
<feature type="non-terminal residue" evidence="2">
    <location>
        <position position="293"/>
    </location>
</feature>
<dbReference type="EMBL" id="CAXAMM010031879">
    <property type="protein sequence ID" value="CAK9068846.1"/>
    <property type="molecule type" value="Genomic_DNA"/>
</dbReference>